<dbReference type="AlphaFoldDB" id="A0A378YEQ8"/>
<dbReference type="PANTHER" id="PTHR36221:SF1">
    <property type="entry name" value="DUF742 DOMAIN-CONTAINING PROTEIN"/>
    <property type="match status" value="1"/>
</dbReference>
<dbReference type="OrthoDB" id="4244884at2"/>
<accession>A0A378YEQ8</accession>
<dbReference type="Proteomes" id="UP000255467">
    <property type="component" value="Unassembled WGS sequence"/>
</dbReference>
<evidence type="ECO:0000313" key="1">
    <source>
        <dbReference type="EMBL" id="SUA75183.1"/>
    </source>
</evidence>
<dbReference type="RefSeq" id="WP_039808651.1">
    <property type="nucleotide sequence ID" value="NZ_UGRY01000002.1"/>
</dbReference>
<name>A0A378YEQ8_9NOCA</name>
<gene>
    <name evidence="1" type="ORF">NCTC1934_01955</name>
</gene>
<dbReference type="Pfam" id="PF05331">
    <property type="entry name" value="DUF742"/>
    <property type="match status" value="1"/>
</dbReference>
<reference evidence="1 2" key="1">
    <citation type="submission" date="2018-06" db="EMBL/GenBank/DDBJ databases">
        <authorList>
            <consortium name="Pathogen Informatics"/>
            <person name="Doyle S."/>
        </authorList>
    </citation>
    <scope>NUCLEOTIDE SEQUENCE [LARGE SCALE GENOMIC DNA]</scope>
    <source>
        <strain evidence="1 2">NCTC1934</strain>
    </source>
</reference>
<dbReference type="PANTHER" id="PTHR36221">
    <property type="entry name" value="DUF742 DOMAIN-CONTAINING PROTEIN"/>
    <property type="match status" value="1"/>
</dbReference>
<dbReference type="STRING" id="1406858.GCA_000710895_00322"/>
<organism evidence="1 2">
    <name type="scientific">Nocardia otitidiscaviarum</name>
    <dbReference type="NCBI Taxonomy" id="1823"/>
    <lineage>
        <taxon>Bacteria</taxon>
        <taxon>Bacillati</taxon>
        <taxon>Actinomycetota</taxon>
        <taxon>Actinomycetes</taxon>
        <taxon>Mycobacteriales</taxon>
        <taxon>Nocardiaceae</taxon>
        <taxon>Nocardia</taxon>
    </lineage>
</organism>
<protein>
    <submittedName>
        <fullName evidence="1">Protein of uncharacterized function (DUF742)</fullName>
    </submittedName>
</protein>
<dbReference type="EMBL" id="UGRY01000002">
    <property type="protein sequence ID" value="SUA75183.1"/>
    <property type="molecule type" value="Genomic_DNA"/>
</dbReference>
<keyword evidence="2" id="KW-1185">Reference proteome</keyword>
<evidence type="ECO:0000313" key="2">
    <source>
        <dbReference type="Proteomes" id="UP000255467"/>
    </source>
</evidence>
<sequence length="124" mass="13633">MSDAREHWYEEDAGPLVRLYAVTRGRGRARRPDLDMTTLVVDIHRGAASRRTEPEYTAIIGLCRTPLSVAEVSAHLRLPLTVTKVLIGDLIDDGRLLHRSPPPAPTGHADTGVLHTLLEGIRAL</sequence>
<dbReference type="InterPro" id="IPR007995">
    <property type="entry name" value="DUF742"/>
</dbReference>
<proteinExistence type="predicted"/>